<keyword evidence="2" id="KW-1185">Reference proteome</keyword>
<reference evidence="1" key="2">
    <citation type="submission" date="2020-09" db="EMBL/GenBank/DDBJ databases">
        <authorList>
            <person name="Sun Q."/>
            <person name="Zhou Y."/>
        </authorList>
    </citation>
    <scope>NUCLEOTIDE SEQUENCE</scope>
    <source>
        <strain evidence="1">CGMCC 4.7312</strain>
    </source>
</reference>
<reference evidence="1" key="1">
    <citation type="journal article" date="2014" name="Int. J. Syst. Evol. Microbiol.">
        <title>Complete genome sequence of Corynebacterium casei LMG S-19264T (=DSM 44701T), isolated from a smear-ripened cheese.</title>
        <authorList>
            <consortium name="US DOE Joint Genome Institute (JGI-PGF)"/>
            <person name="Walter F."/>
            <person name="Albersmeier A."/>
            <person name="Kalinowski J."/>
            <person name="Ruckert C."/>
        </authorList>
    </citation>
    <scope>NUCLEOTIDE SEQUENCE</scope>
    <source>
        <strain evidence="1">CGMCC 4.7312</strain>
    </source>
</reference>
<dbReference type="RefSeq" id="WP_229706314.1">
    <property type="nucleotide sequence ID" value="NZ_BMNB01000023.1"/>
</dbReference>
<organism evidence="1 2">
    <name type="scientific">Micromonospora sonchi</name>
    <dbReference type="NCBI Taxonomy" id="1763543"/>
    <lineage>
        <taxon>Bacteria</taxon>
        <taxon>Bacillati</taxon>
        <taxon>Actinomycetota</taxon>
        <taxon>Actinomycetes</taxon>
        <taxon>Micromonosporales</taxon>
        <taxon>Micromonosporaceae</taxon>
        <taxon>Micromonospora</taxon>
    </lineage>
</organism>
<proteinExistence type="predicted"/>
<accession>A0A917X1S0</accession>
<protein>
    <submittedName>
        <fullName evidence="1">Uncharacterized protein</fullName>
    </submittedName>
</protein>
<dbReference type="EMBL" id="BMNB01000023">
    <property type="protein sequence ID" value="GGM54016.1"/>
    <property type="molecule type" value="Genomic_DNA"/>
</dbReference>
<evidence type="ECO:0000313" key="1">
    <source>
        <dbReference type="EMBL" id="GGM54016.1"/>
    </source>
</evidence>
<dbReference type="Proteomes" id="UP000608890">
    <property type="component" value="Unassembled WGS sequence"/>
</dbReference>
<comment type="caution">
    <text evidence="1">The sequence shown here is derived from an EMBL/GenBank/DDBJ whole genome shotgun (WGS) entry which is preliminary data.</text>
</comment>
<sequence length="183" mass="19600">MVSVAGRAAASTDGHPPLDTAVVQGFYDRMRAVAPAAVGAIERDRAGDPGRAFGDTACGRLLRSLDRDGVRALGMWVHHWCMRFYDDDTRAGLRLLREIAGRPALGWTADEVRWMLRESHTTGSAADARFTLPLAAAAELAPSALPLFPAELADGELAAAELAAKALRIGIPSPRKPRAHPDR</sequence>
<evidence type="ECO:0000313" key="2">
    <source>
        <dbReference type="Proteomes" id="UP000608890"/>
    </source>
</evidence>
<dbReference type="AlphaFoldDB" id="A0A917X1S0"/>
<gene>
    <name evidence="1" type="ORF">GCM10011608_43690</name>
</gene>
<name>A0A917X1S0_9ACTN</name>